<protein>
    <submittedName>
        <fullName evidence="1">Uncharacterized protein</fullName>
    </submittedName>
</protein>
<keyword evidence="2" id="KW-1185">Reference proteome</keyword>
<proteinExistence type="predicted"/>
<reference evidence="1 2" key="1">
    <citation type="submission" date="2020-02" db="EMBL/GenBank/DDBJ databases">
        <authorList>
            <person name="Ferguson B K."/>
        </authorList>
    </citation>
    <scope>NUCLEOTIDE SEQUENCE [LARGE SCALE GENOMIC DNA]</scope>
</reference>
<gene>
    <name evidence="1" type="ORF">NTEN_LOCUS6435</name>
</gene>
<evidence type="ECO:0000313" key="2">
    <source>
        <dbReference type="Proteomes" id="UP000479000"/>
    </source>
</evidence>
<name>A0A6H5GC05_9HEMI</name>
<dbReference type="AlphaFoldDB" id="A0A6H5GC05"/>
<dbReference type="EMBL" id="CADCXU010009745">
    <property type="protein sequence ID" value="CAB0000648.1"/>
    <property type="molecule type" value="Genomic_DNA"/>
</dbReference>
<evidence type="ECO:0000313" key="1">
    <source>
        <dbReference type="EMBL" id="CAB0000648.1"/>
    </source>
</evidence>
<sequence>MQIHYAGILCPGSRFTSRILLKADKMRILQYIPFWNKLRRSERSPLRECSHTDSDVSRLRQMTYFMNTDVFTRSFELHRSKLPTARGLGAFRPKIESRKIYADNAAEKFYLAKETSVLEIRQTNGNPSMRRAFLFQVPE</sequence>
<accession>A0A6H5GC05</accession>
<organism evidence="1 2">
    <name type="scientific">Nesidiocoris tenuis</name>
    <dbReference type="NCBI Taxonomy" id="355587"/>
    <lineage>
        <taxon>Eukaryota</taxon>
        <taxon>Metazoa</taxon>
        <taxon>Ecdysozoa</taxon>
        <taxon>Arthropoda</taxon>
        <taxon>Hexapoda</taxon>
        <taxon>Insecta</taxon>
        <taxon>Pterygota</taxon>
        <taxon>Neoptera</taxon>
        <taxon>Paraneoptera</taxon>
        <taxon>Hemiptera</taxon>
        <taxon>Heteroptera</taxon>
        <taxon>Panheteroptera</taxon>
        <taxon>Cimicomorpha</taxon>
        <taxon>Miridae</taxon>
        <taxon>Dicyphina</taxon>
        <taxon>Nesidiocoris</taxon>
    </lineage>
</organism>
<dbReference type="Proteomes" id="UP000479000">
    <property type="component" value="Unassembled WGS sequence"/>
</dbReference>